<organism evidence="7 8">
    <name type="scientific">Caldisphaera lagunensis (strain DSM 15908 / JCM 11604 / ANMR 0165 / IC-154)</name>
    <dbReference type="NCBI Taxonomy" id="1056495"/>
    <lineage>
        <taxon>Archaea</taxon>
        <taxon>Thermoproteota</taxon>
        <taxon>Thermoprotei</taxon>
        <taxon>Acidilobales</taxon>
        <taxon>Caldisphaeraceae</taxon>
        <taxon>Caldisphaera</taxon>
    </lineage>
</organism>
<dbReference type="Proteomes" id="UP000010469">
    <property type="component" value="Chromosome"/>
</dbReference>
<dbReference type="InterPro" id="IPR050833">
    <property type="entry name" value="Poly_Biosynth_Transport"/>
</dbReference>
<feature type="transmembrane region" description="Helical" evidence="6">
    <location>
        <begin position="175"/>
        <end position="197"/>
    </location>
</feature>
<dbReference type="EMBL" id="CP003378">
    <property type="protein sequence ID" value="AFZ70646.1"/>
    <property type="molecule type" value="Genomic_DNA"/>
</dbReference>
<dbReference type="KEGG" id="clg:Calag_0911"/>
<evidence type="ECO:0000256" key="4">
    <source>
        <dbReference type="ARBA" id="ARBA00022989"/>
    </source>
</evidence>
<dbReference type="HOGENOM" id="CLU_539274_0_0_2"/>
<dbReference type="eggNOG" id="arCOG02209">
    <property type="taxonomic scope" value="Archaea"/>
</dbReference>
<name>L0A9W6_CALLD</name>
<evidence type="ECO:0000313" key="8">
    <source>
        <dbReference type="Proteomes" id="UP000010469"/>
    </source>
</evidence>
<evidence type="ECO:0000313" key="7">
    <source>
        <dbReference type="EMBL" id="AFZ70646.1"/>
    </source>
</evidence>
<feature type="transmembrane region" description="Helical" evidence="6">
    <location>
        <begin position="46"/>
        <end position="64"/>
    </location>
</feature>
<evidence type="ECO:0000256" key="1">
    <source>
        <dbReference type="ARBA" id="ARBA00004651"/>
    </source>
</evidence>
<comment type="subcellular location">
    <subcellularLocation>
        <location evidence="1">Cell membrane</location>
        <topology evidence="1">Multi-pass membrane protein</topology>
    </subcellularLocation>
</comment>
<dbReference type="GO" id="GO:0005886">
    <property type="term" value="C:plasma membrane"/>
    <property type="evidence" value="ECO:0007669"/>
    <property type="project" value="UniProtKB-SubCell"/>
</dbReference>
<keyword evidence="8" id="KW-1185">Reference proteome</keyword>
<dbReference type="PANTHER" id="PTHR30250:SF11">
    <property type="entry name" value="O-ANTIGEN TRANSPORTER-RELATED"/>
    <property type="match status" value="1"/>
</dbReference>
<gene>
    <name evidence="7" type="ordered locus">Calag_0911</name>
</gene>
<accession>L0A9W6</accession>
<feature type="transmembrane region" description="Helical" evidence="6">
    <location>
        <begin position="85"/>
        <end position="109"/>
    </location>
</feature>
<feature type="transmembrane region" description="Helical" evidence="6">
    <location>
        <begin position="450"/>
        <end position="467"/>
    </location>
</feature>
<dbReference type="InParanoid" id="L0A9W6"/>
<dbReference type="AlphaFoldDB" id="L0A9W6"/>
<keyword evidence="3 6" id="KW-0812">Transmembrane</keyword>
<feature type="transmembrane region" description="Helical" evidence="6">
    <location>
        <begin position="121"/>
        <end position="140"/>
    </location>
</feature>
<dbReference type="STRING" id="1056495.Calag_0911"/>
<sequence length="505" mass="56266">MAMSIRAKVFKGMSKLLSANAAVTIMQFIFYLTIVRIIGFNGLGSYFDSVIILTFISLAATWESNGFSRFIIGYYQGGKEKEARYLYRLGIIIGLTSGFVIFIVMFLYSYQISSLLYRSPVYSNIVKILGIDIALSSYNSYAGIGPNALMKFGKMGIIQILWALGRYLTGMLLLFMGYGAFGLVVGWVIGDAINSIFYTMWSRELIFGKDTRSKLKPIISYAIPLVLGSLIVTLLSNVDKLFVLYKLGLAELGIYSTIMLASSVPQMLPNSIAASLSPALLGLEEKNGLNKEIVEKSIRYTTILSIPFLLLVGAMGKPLILLLLGQRFVHDWKAFTILTVGHALMSYDIPITIALSAKKDSKALALQSVIGAIIIGFLAPYLINLYFATGAAIAYVLSRFISFIAVALPRVRKHGLLKINLNEYLKVSISSLILLFGLLFVEYLTGFNVIYLPLYITLGILIIIFNFKFFKMLDKEDYTALNEVLPNNLKFFFEIIWSFLDLPKE</sequence>
<feature type="transmembrane region" description="Helical" evidence="6">
    <location>
        <begin position="335"/>
        <end position="357"/>
    </location>
</feature>
<dbReference type="Pfam" id="PF13440">
    <property type="entry name" value="Polysacc_synt_3"/>
    <property type="match status" value="1"/>
</dbReference>
<feature type="transmembrane region" description="Helical" evidence="6">
    <location>
        <begin position="423"/>
        <end position="444"/>
    </location>
</feature>
<protein>
    <submittedName>
        <fullName evidence="7">Membrane protein involved in the export of O-antigen and teichoic acid</fullName>
    </submittedName>
</protein>
<feature type="transmembrane region" description="Helical" evidence="6">
    <location>
        <begin position="218"/>
        <end position="236"/>
    </location>
</feature>
<feature type="transmembrane region" description="Helical" evidence="6">
    <location>
        <begin position="300"/>
        <end position="323"/>
    </location>
</feature>
<dbReference type="PANTHER" id="PTHR30250">
    <property type="entry name" value="PST FAMILY PREDICTED COLANIC ACID TRANSPORTER"/>
    <property type="match status" value="1"/>
</dbReference>
<evidence type="ECO:0000256" key="3">
    <source>
        <dbReference type="ARBA" id="ARBA00022692"/>
    </source>
</evidence>
<evidence type="ECO:0000256" key="2">
    <source>
        <dbReference type="ARBA" id="ARBA00022475"/>
    </source>
</evidence>
<keyword evidence="2" id="KW-1003">Cell membrane</keyword>
<feature type="transmembrane region" description="Helical" evidence="6">
    <location>
        <begin position="364"/>
        <end position="383"/>
    </location>
</feature>
<keyword evidence="4 6" id="KW-1133">Transmembrane helix</keyword>
<feature type="transmembrane region" description="Helical" evidence="6">
    <location>
        <begin position="389"/>
        <end position="411"/>
    </location>
</feature>
<keyword evidence="5 6" id="KW-0472">Membrane</keyword>
<evidence type="ECO:0000256" key="6">
    <source>
        <dbReference type="SAM" id="Phobius"/>
    </source>
</evidence>
<proteinExistence type="predicted"/>
<reference evidence="8" key="1">
    <citation type="submission" date="2012-03" db="EMBL/GenBank/DDBJ databases">
        <title>Complete genome of Caldisphaera lagunensis DSM 15908.</title>
        <authorList>
            <person name="Lucas S."/>
            <person name="Copeland A."/>
            <person name="Lapidus A."/>
            <person name="Glavina del Rio T."/>
            <person name="Dalin E."/>
            <person name="Tice H."/>
            <person name="Bruce D."/>
            <person name="Goodwin L."/>
            <person name="Pitluck S."/>
            <person name="Peters L."/>
            <person name="Mikhailova N."/>
            <person name="Teshima H."/>
            <person name="Kyrpides N."/>
            <person name="Mavromatis K."/>
            <person name="Ivanova N."/>
            <person name="Brettin T."/>
            <person name="Detter J.C."/>
            <person name="Han C."/>
            <person name="Larimer F."/>
            <person name="Land M."/>
            <person name="Hauser L."/>
            <person name="Markowitz V."/>
            <person name="Cheng J.-F."/>
            <person name="Hugenholtz P."/>
            <person name="Woyke T."/>
            <person name="Wu D."/>
            <person name="Spring S."/>
            <person name="Schroeder M."/>
            <person name="Brambilla E."/>
            <person name="Klenk H.-P."/>
            <person name="Eisen J.A."/>
        </authorList>
    </citation>
    <scope>NUCLEOTIDE SEQUENCE [LARGE SCALE GENOMIC DNA]</scope>
    <source>
        <strain evidence="8">DSM 15908 / JCM 11604 / IC-154</strain>
    </source>
</reference>
<feature type="transmembrane region" description="Helical" evidence="6">
    <location>
        <begin position="21"/>
        <end position="40"/>
    </location>
</feature>
<evidence type="ECO:0000256" key="5">
    <source>
        <dbReference type="ARBA" id="ARBA00023136"/>
    </source>
</evidence>